<accession>A0A3D8RMJ2</accession>
<feature type="compositionally biased region" description="Polar residues" evidence="1">
    <location>
        <begin position="230"/>
        <end position="242"/>
    </location>
</feature>
<proteinExistence type="predicted"/>
<evidence type="ECO:0000313" key="2">
    <source>
        <dbReference type="EMBL" id="RDW75263.1"/>
    </source>
</evidence>
<dbReference type="Pfam" id="PF03525">
    <property type="entry name" value="Meiotic_rec114"/>
    <property type="match status" value="1"/>
</dbReference>
<feature type="region of interest" description="Disordered" evidence="1">
    <location>
        <begin position="444"/>
        <end position="475"/>
    </location>
</feature>
<gene>
    <name evidence="2" type="ORF">BP6252_06405</name>
</gene>
<name>A0A3D8RMJ2_9HELO</name>
<dbReference type="Proteomes" id="UP000256645">
    <property type="component" value="Unassembled WGS sequence"/>
</dbReference>
<organism evidence="2 3">
    <name type="scientific">Coleophoma cylindrospora</name>
    <dbReference type="NCBI Taxonomy" id="1849047"/>
    <lineage>
        <taxon>Eukaryota</taxon>
        <taxon>Fungi</taxon>
        <taxon>Dikarya</taxon>
        <taxon>Ascomycota</taxon>
        <taxon>Pezizomycotina</taxon>
        <taxon>Leotiomycetes</taxon>
        <taxon>Helotiales</taxon>
        <taxon>Dermateaceae</taxon>
        <taxon>Coleophoma</taxon>
    </lineage>
</organism>
<feature type="compositionally biased region" description="Polar residues" evidence="1">
    <location>
        <begin position="178"/>
        <end position="187"/>
    </location>
</feature>
<feature type="region of interest" description="Disordered" evidence="1">
    <location>
        <begin position="230"/>
        <end position="251"/>
    </location>
</feature>
<evidence type="ECO:0000256" key="1">
    <source>
        <dbReference type="SAM" id="MobiDB-lite"/>
    </source>
</evidence>
<feature type="region of interest" description="Disordered" evidence="1">
    <location>
        <begin position="302"/>
        <end position="324"/>
    </location>
</feature>
<dbReference type="OrthoDB" id="5360255at2759"/>
<dbReference type="GO" id="GO:0007131">
    <property type="term" value="P:reciprocal meiotic recombination"/>
    <property type="evidence" value="ECO:0007669"/>
    <property type="project" value="InterPro"/>
</dbReference>
<evidence type="ECO:0000313" key="3">
    <source>
        <dbReference type="Proteomes" id="UP000256645"/>
    </source>
</evidence>
<feature type="region of interest" description="Disordered" evidence="1">
    <location>
        <begin position="148"/>
        <end position="202"/>
    </location>
</feature>
<feature type="compositionally biased region" description="Polar residues" evidence="1">
    <location>
        <begin position="148"/>
        <end position="157"/>
    </location>
</feature>
<reference evidence="2 3" key="1">
    <citation type="journal article" date="2018" name="IMA Fungus">
        <title>IMA Genome-F 9: Draft genome sequence of Annulohypoxylon stygium, Aspergillus mulundensis, Berkeleyomyces basicola (syn. Thielaviopsis basicola), Ceratocystis smalleyi, two Cercospora beticola strains, Coleophoma cylindrospora, Fusarium fracticaudum, Phialophora cf. hyalina, and Morchella septimelata.</title>
        <authorList>
            <person name="Wingfield B.D."/>
            <person name="Bills G.F."/>
            <person name="Dong Y."/>
            <person name="Huang W."/>
            <person name="Nel W.J."/>
            <person name="Swalarsk-Parry B.S."/>
            <person name="Vaghefi N."/>
            <person name="Wilken P.M."/>
            <person name="An Z."/>
            <person name="de Beer Z.W."/>
            <person name="De Vos L."/>
            <person name="Chen L."/>
            <person name="Duong T.A."/>
            <person name="Gao Y."/>
            <person name="Hammerbacher A."/>
            <person name="Kikkert J.R."/>
            <person name="Li Y."/>
            <person name="Li H."/>
            <person name="Li K."/>
            <person name="Li Q."/>
            <person name="Liu X."/>
            <person name="Ma X."/>
            <person name="Naidoo K."/>
            <person name="Pethybridge S.J."/>
            <person name="Sun J."/>
            <person name="Steenkamp E.T."/>
            <person name="van der Nest M.A."/>
            <person name="van Wyk S."/>
            <person name="Wingfield M.J."/>
            <person name="Xiong C."/>
            <person name="Yue Q."/>
            <person name="Zhang X."/>
        </authorList>
    </citation>
    <scope>NUCLEOTIDE SEQUENCE [LARGE SCALE GENOMIC DNA]</scope>
    <source>
        <strain evidence="2 3">BP6252</strain>
    </source>
</reference>
<comment type="caution">
    <text evidence="2">The sequence shown here is derived from an EMBL/GenBank/DDBJ whole genome shotgun (WGS) entry which is preliminary data.</text>
</comment>
<protein>
    <submittedName>
        <fullName evidence="2">Uncharacterized protein</fullName>
    </submittedName>
</protein>
<dbReference type="STRING" id="1849047.A0A3D8RMJ2"/>
<sequence length="566" mass="62571">MIINIGNDIFECQDLQDLELLILQHDPSTSNHSPVQVVHHECSLALRYYKGANLERRIQLRFYHVSEVNRILQVFETLHLPIEQGTKPNQKTTSAPLNTLATYQLATQEARITIPPRPNSTTNRSTLLLKQDYTPSIEFGVLGVAEQRPSSMPSYQRASGRPAGSFQALRPHSSSSSATMRTCSSLTPLPIPRPSSSSKPLRNLYSPQLQHAMSAVPTYHLSNTFTTQQQLHHNDLSSASSSEHSKDGIQPTAFLPSFTAQSDMLEPGKSGLNLQTQSDGPDMRCFHANQFEIGVPQRLSSLPSTVKSHQDGIRNLGIPPRRVLPFPKPREISMIKPKSISDVFSPPQTILPSKIKAKVRDSKYVAAHKPSAVCTNDVAIQAIPEDFGPPEKLSQSHRIIHDSVSPLAGKSAKASNPQLSAPGLQTKAIRSKKRSPETATILSSANVKRSKHVDKCTQTQTLSGRDHTSGVPAENLCSHTDANSLNIPLSGSPLPELLDGIDNFITRYKTRPVPKDVSIMPRYSELDEDLRHEILNDFICENLENEDFLALCEDTEQAWRKLGLDL</sequence>
<dbReference type="EMBL" id="PDLM01000006">
    <property type="protein sequence ID" value="RDW75263.1"/>
    <property type="molecule type" value="Genomic_DNA"/>
</dbReference>
<dbReference type="InterPro" id="IPR004354">
    <property type="entry name" value="Meiotic_Rec114"/>
</dbReference>
<dbReference type="AlphaFoldDB" id="A0A3D8RMJ2"/>
<keyword evidence="3" id="KW-1185">Reference proteome</keyword>